<dbReference type="SMART" id="SM00382">
    <property type="entry name" value="AAA"/>
    <property type="match status" value="1"/>
</dbReference>
<dbReference type="GO" id="GO:0140359">
    <property type="term" value="F:ABC-type transporter activity"/>
    <property type="evidence" value="ECO:0007669"/>
    <property type="project" value="InterPro"/>
</dbReference>
<accession>A0A2R6CBA1</accession>
<dbReference type="Proteomes" id="UP000242015">
    <property type="component" value="Unassembled WGS sequence"/>
</dbReference>
<evidence type="ECO:0000259" key="7">
    <source>
        <dbReference type="PROSITE" id="PS50893"/>
    </source>
</evidence>
<dbReference type="InterPro" id="IPR003593">
    <property type="entry name" value="AAA+_ATPase"/>
</dbReference>
<evidence type="ECO:0000313" key="9">
    <source>
        <dbReference type="Proteomes" id="UP000242015"/>
    </source>
</evidence>
<dbReference type="SUPFAM" id="SSF50331">
    <property type="entry name" value="MOP-like"/>
    <property type="match status" value="1"/>
</dbReference>
<evidence type="ECO:0000256" key="4">
    <source>
        <dbReference type="ARBA" id="ARBA00022840"/>
    </source>
</evidence>
<dbReference type="PANTHER" id="PTHR43875:SF15">
    <property type="entry name" value="TREHALOSE IMPORT ATP-BINDING PROTEIN SUGC"/>
    <property type="match status" value="1"/>
</dbReference>
<dbReference type="InterPro" id="IPR027417">
    <property type="entry name" value="P-loop_NTPase"/>
</dbReference>
<evidence type="ECO:0000313" key="8">
    <source>
        <dbReference type="EMBL" id="PSO08187.1"/>
    </source>
</evidence>
<dbReference type="InterPro" id="IPR008995">
    <property type="entry name" value="Mo/tungstate-bd_C_term_dom"/>
</dbReference>
<keyword evidence="4" id="KW-0067">ATP-binding</keyword>
<protein>
    <submittedName>
        <fullName evidence="8">ABC transporter</fullName>
    </submittedName>
</protein>
<dbReference type="PROSITE" id="PS50893">
    <property type="entry name" value="ABC_TRANSPORTER_2"/>
    <property type="match status" value="1"/>
</dbReference>
<sequence>MIKLIDLTKGYGNKLVLNGITQEIESGEFFVVLGPSGEGKSTLLKTIAGIEKPDRGRIVVDGKDITDLPPEKRNIAMVFQNYALYPNMNVYGNISFPLKMRRYKREEINERVSKAASLLGIKDILDKNVTKISGGQQQRVALARAIVRDPSFFLLDEPLSNLDARTRLVARGELKRIQKTLSTTFIYVTHDQKEAMSLATRIAVLHGGRFEQVAEPRVIYEYPATKWVAQFVGDFPMNFIPDPERPNVEIGFRPEWVEEGGGEKAFVEAVEAIGESAYLFCEFNGSKITLLMDGSFDVGDEVYFKIKKSRRFVDGRLGETRIINDQQ</sequence>
<dbReference type="GO" id="GO:0055052">
    <property type="term" value="C:ATP-binding cassette (ABC) transporter complex, substrate-binding subunit-containing"/>
    <property type="evidence" value="ECO:0007669"/>
    <property type="project" value="TreeGrafter"/>
</dbReference>
<dbReference type="GO" id="GO:0016887">
    <property type="term" value="F:ATP hydrolysis activity"/>
    <property type="evidence" value="ECO:0007669"/>
    <property type="project" value="InterPro"/>
</dbReference>
<dbReference type="GO" id="GO:0008643">
    <property type="term" value="P:carbohydrate transport"/>
    <property type="evidence" value="ECO:0007669"/>
    <property type="project" value="InterPro"/>
</dbReference>
<dbReference type="PROSITE" id="PS00211">
    <property type="entry name" value="ABC_TRANSPORTER_1"/>
    <property type="match status" value="1"/>
</dbReference>
<evidence type="ECO:0000256" key="2">
    <source>
        <dbReference type="ARBA" id="ARBA00022475"/>
    </source>
</evidence>
<reference evidence="8 9" key="1">
    <citation type="submission" date="2017-04" db="EMBL/GenBank/DDBJ databases">
        <title>Novel microbial lineages endemic to geothermal iron-oxide mats fill important gaps in the evolutionary history of Archaea.</title>
        <authorList>
            <person name="Jay Z.J."/>
            <person name="Beam J.P."/>
            <person name="Dlakic M."/>
            <person name="Rusch D.B."/>
            <person name="Kozubal M.A."/>
            <person name="Inskeep W.P."/>
        </authorList>
    </citation>
    <scope>NUCLEOTIDE SEQUENCE [LARGE SCALE GENOMIC DNA]</scope>
    <source>
        <strain evidence="8">BE_D</strain>
    </source>
</reference>
<proteinExistence type="predicted"/>
<evidence type="ECO:0000256" key="6">
    <source>
        <dbReference type="ARBA" id="ARBA00023136"/>
    </source>
</evidence>
<evidence type="ECO:0000256" key="3">
    <source>
        <dbReference type="ARBA" id="ARBA00022741"/>
    </source>
</evidence>
<dbReference type="EMBL" id="NEXF01000124">
    <property type="protein sequence ID" value="PSO08187.1"/>
    <property type="molecule type" value="Genomic_DNA"/>
</dbReference>
<dbReference type="Gene3D" id="3.40.50.300">
    <property type="entry name" value="P-loop containing nucleotide triphosphate hydrolases"/>
    <property type="match status" value="1"/>
</dbReference>
<dbReference type="InterPro" id="IPR003439">
    <property type="entry name" value="ABC_transporter-like_ATP-bd"/>
</dbReference>
<organism evidence="8 9">
    <name type="scientific">Candidatus Marsarchaeota G2 archaeon BE_D</name>
    <dbReference type="NCBI Taxonomy" id="1978158"/>
    <lineage>
        <taxon>Archaea</taxon>
        <taxon>Candidatus Marsarchaeota</taxon>
        <taxon>Candidatus Marsarchaeota group 2</taxon>
    </lineage>
</organism>
<dbReference type="CDD" id="cd03301">
    <property type="entry name" value="ABC_MalK_N"/>
    <property type="match status" value="1"/>
</dbReference>
<keyword evidence="3" id="KW-0547">Nucleotide-binding</keyword>
<gene>
    <name evidence="8" type="ORF">B9Q04_06855</name>
</gene>
<comment type="caution">
    <text evidence="8">The sequence shown here is derived from an EMBL/GenBank/DDBJ whole genome shotgun (WGS) entry which is preliminary data.</text>
</comment>
<keyword evidence="2" id="KW-1003">Cell membrane</keyword>
<dbReference type="FunFam" id="3.40.50.300:FF:000042">
    <property type="entry name" value="Maltose/maltodextrin ABC transporter, ATP-binding protein"/>
    <property type="match status" value="1"/>
</dbReference>
<dbReference type="InterPro" id="IPR017871">
    <property type="entry name" value="ABC_transporter-like_CS"/>
</dbReference>
<evidence type="ECO:0000256" key="1">
    <source>
        <dbReference type="ARBA" id="ARBA00022448"/>
    </source>
</evidence>
<name>A0A2R6CBA1_9ARCH</name>
<dbReference type="PANTHER" id="PTHR43875">
    <property type="entry name" value="MALTODEXTRIN IMPORT ATP-BINDING PROTEIN MSMX"/>
    <property type="match status" value="1"/>
</dbReference>
<dbReference type="GO" id="GO:0005524">
    <property type="term" value="F:ATP binding"/>
    <property type="evidence" value="ECO:0007669"/>
    <property type="project" value="UniProtKB-KW"/>
</dbReference>
<keyword evidence="6" id="KW-0472">Membrane</keyword>
<dbReference type="Gene3D" id="2.40.50.100">
    <property type="match status" value="1"/>
</dbReference>
<dbReference type="SUPFAM" id="SSF52540">
    <property type="entry name" value="P-loop containing nucleoside triphosphate hydrolases"/>
    <property type="match status" value="1"/>
</dbReference>
<keyword evidence="1" id="KW-0813">Transport</keyword>
<dbReference type="InterPro" id="IPR047641">
    <property type="entry name" value="ABC_transpr_MalK/UgpC-like"/>
</dbReference>
<dbReference type="AlphaFoldDB" id="A0A2R6CBA1"/>
<dbReference type="InterPro" id="IPR015855">
    <property type="entry name" value="ABC_transpr_MalK-like"/>
</dbReference>
<keyword evidence="5" id="KW-1278">Translocase</keyword>
<feature type="domain" description="ABC transporter" evidence="7">
    <location>
        <begin position="2"/>
        <end position="232"/>
    </location>
</feature>
<dbReference type="Pfam" id="PF00005">
    <property type="entry name" value="ABC_tran"/>
    <property type="match status" value="1"/>
</dbReference>
<evidence type="ECO:0000256" key="5">
    <source>
        <dbReference type="ARBA" id="ARBA00022967"/>
    </source>
</evidence>